<dbReference type="SUPFAM" id="SSF48403">
    <property type="entry name" value="Ankyrin repeat"/>
    <property type="match status" value="1"/>
</dbReference>
<name>A0AA38TEC0_9ASTR</name>
<sequence>MDDDQPSTVLIHQEISDDDTSNQQPQDMPETSNQAVLPDSPEQFNHPCGDLLDGGRRRDYNDICVPLFQASVVGDWEAAEKILSINGEFRVDLLGYAITEDKDTALNVAVFSKSIKFVENLVNRMTDEQLVLQDKDGRTALFNVAGAGNVEMARVMVDRCPQLLKIRASYSRPPIHNAVLYGKRNMFAYLYGKYKSMGGNDWTYQDIHVVFWQCMEGDLFDSALKILEDQNNPIGFRLRWYAREVLYILARKTNAFKDVKSWKNSSVDKTITMI</sequence>
<dbReference type="EMBL" id="JARYMX010000003">
    <property type="protein sequence ID" value="KAJ9559408.1"/>
    <property type="molecule type" value="Genomic_DNA"/>
</dbReference>
<gene>
    <name evidence="2" type="ORF">OSB04_014022</name>
</gene>
<keyword evidence="3" id="KW-1185">Reference proteome</keyword>
<evidence type="ECO:0000313" key="3">
    <source>
        <dbReference type="Proteomes" id="UP001172457"/>
    </source>
</evidence>
<evidence type="ECO:0000256" key="1">
    <source>
        <dbReference type="SAM" id="MobiDB-lite"/>
    </source>
</evidence>
<proteinExistence type="predicted"/>
<feature type="compositionally biased region" description="Polar residues" evidence="1">
    <location>
        <begin position="21"/>
        <end position="35"/>
    </location>
</feature>
<dbReference type="Pfam" id="PF12796">
    <property type="entry name" value="Ank_2"/>
    <property type="match status" value="1"/>
</dbReference>
<dbReference type="Proteomes" id="UP001172457">
    <property type="component" value="Chromosome 3"/>
</dbReference>
<dbReference type="AlphaFoldDB" id="A0AA38TEC0"/>
<dbReference type="Gene3D" id="1.25.40.20">
    <property type="entry name" value="Ankyrin repeat-containing domain"/>
    <property type="match status" value="1"/>
</dbReference>
<dbReference type="PANTHER" id="PTHR47303:SF1">
    <property type="entry name" value="NF-KAPPA-B INHIBITOR BETA"/>
    <property type="match status" value="1"/>
</dbReference>
<evidence type="ECO:0000313" key="2">
    <source>
        <dbReference type="EMBL" id="KAJ9559408.1"/>
    </source>
</evidence>
<feature type="region of interest" description="Disordered" evidence="1">
    <location>
        <begin position="1"/>
        <end position="50"/>
    </location>
</feature>
<dbReference type="InterPro" id="IPR036770">
    <property type="entry name" value="Ankyrin_rpt-contain_sf"/>
</dbReference>
<comment type="caution">
    <text evidence="2">The sequence shown here is derived from an EMBL/GenBank/DDBJ whole genome shotgun (WGS) entry which is preliminary data.</text>
</comment>
<feature type="compositionally biased region" description="Polar residues" evidence="1">
    <location>
        <begin position="1"/>
        <end position="10"/>
    </location>
</feature>
<accession>A0AA38TEC0</accession>
<reference evidence="2" key="1">
    <citation type="submission" date="2023-03" db="EMBL/GenBank/DDBJ databases">
        <title>Chromosome-scale reference genome and RAD-based genetic map of yellow starthistle (Centaurea solstitialis) reveal putative structural variation and QTLs associated with invader traits.</title>
        <authorList>
            <person name="Reatini B."/>
            <person name="Cang F.A."/>
            <person name="Jiang Q."/>
            <person name="Mckibben M.T.W."/>
            <person name="Barker M.S."/>
            <person name="Rieseberg L.H."/>
            <person name="Dlugosch K.M."/>
        </authorList>
    </citation>
    <scope>NUCLEOTIDE SEQUENCE</scope>
    <source>
        <strain evidence="2">CAN-66</strain>
        <tissue evidence="2">Leaf</tissue>
    </source>
</reference>
<protein>
    <submittedName>
        <fullName evidence="2">Uncharacterized protein</fullName>
    </submittedName>
</protein>
<dbReference type="PANTHER" id="PTHR47303">
    <property type="match status" value="1"/>
</dbReference>
<organism evidence="2 3">
    <name type="scientific">Centaurea solstitialis</name>
    <name type="common">yellow star-thistle</name>
    <dbReference type="NCBI Taxonomy" id="347529"/>
    <lineage>
        <taxon>Eukaryota</taxon>
        <taxon>Viridiplantae</taxon>
        <taxon>Streptophyta</taxon>
        <taxon>Embryophyta</taxon>
        <taxon>Tracheophyta</taxon>
        <taxon>Spermatophyta</taxon>
        <taxon>Magnoliopsida</taxon>
        <taxon>eudicotyledons</taxon>
        <taxon>Gunneridae</taxon>
        <taxon>Pentapetalae</taxon>
        <taxon>asterids</taxon>
        <taxon>campanulids</taxon>
        <taxon>Asterales</taxon>
        <taxon>Asteraceae</taxon>
        <taxon>Carduoideae</taxon>
        <taxon>Cardueae</taxon>
        <taxon>Centaureinae</taxon>
        <taxon>Centaurea</taxon>
    </lineage>
</organism>
<dbReference type="InterPro" id="IPR002110">
    <property type="entry name" value="Ankyrin_rpt"/>
</dbReference>